<dbReference type="EMBL" id="HBNR01002633">
    <property type="protein sequence ID" value="CAE4562221.1"/>
    <property type="molecule type" value="Transcribed_RNA"/>
</dbReference>
<proteinExistence type="predicted"/>
<gene>
    <name evidence="1" type="ORF">AMON00008_LOCUS1840</name>
</gene>
<protein>
    <submittedName>
        <fullName evidence="1">Uncharacterized protein</fullName>
    </submittedName>
</protein>
<name>A0A7S4PUR1_9DINO</name>
<reference evidence="1" key="1">
    <citation type="submission" date="2021-01" db="EMBL/GenBank/DDBJ databases">
        <authorList>
            <person name="Corre E."/>
            <person name="Pelletier E."/>
            <person name="Niang G."/>
            <person name="Scheremetjew M."/>
            <person name="Finn R."/>
            <person name="Kale V."/>
            <person name="Holt S."/>
            <person name="Cochrane G."/>
            <person name="Meng A."/>
            <person name="Brown T."/>
            <person name="Cohen L."/>
        </authorList>
    </citation>
    <scope>NUCLEOTIDE SEQUENCE</scope>
    <source>
        <strain evidence="1">CCMP3105</strain>
    </source>
</reference>
<sequence>MKQKSGHPIVVDCYVMELFPDLKSQLFRPTQELLDGRYNATGSSLRLHVMTPLNGTRKEWAKHAGINEEQVVYEPLLPVHRDFLTDTLPHPGEAVEVILRASTPQEEAFLGGTERAVSILAEDTVTLVDFGARPDPETVRGYAARLLRLGPVQPKGSEAPTKGLHWVFIGTGSSEWREHTAVHNASAALAQVFNSHQEEAGGRMRLLPFSHQVAALRRLKGRSDVIVTWGASSPCGELLALARRGDARHILIEVGGIGGLAAADRDRMKGISWWEHKTWEKTAFLSMKKLEARNYRYLSKKIGAALTTIQSLPEAWEDAGGKVGGFCTDRGACNTQLWDAASACLGTDPRCARAVSSMMAAARNWTLLLTSSGGGGHMVAASVLGKSLADDWHRSLASATAELKAAQDLLRKRAYEQILGMAASAEKAGPVNKIDLMESPCTNLLGEHGLGMGKAFSGVWNLGQSMGSVKALTGMSKAQGLEDGFFHTQCQRYMRNVIGGNRLNRVGPPNGVVSCQPMQHAAIAEALREVSSEAEAELRLDIYLTELPTTHSVTFFDPLRTLVERDPEAARLVRLHAVAPADGGVEMIAGRTGLNASQIVIEDCMPVDVRLRGADLARPGSAASITLEAGSPRELAFLGRQRKTFSISAEDSITLVMLGSQPTVGTMREYAQRFVQSTPQDASEKPAGLHWIFLATGNPKQPSFDKLYIFLADLADRFNFLQRMTNGRLRLVPFTRQPVTQLESRADVTLTRSGGITSGELLAMSKRGDRRKVLLHIEVPKDKQSVEPEVDSEQRKSWEKMALTEGMVEWEMGNALHLQQVLNATLVTPKKLPSVW</sequence>
<evidence type="ECO:0000313" key="1">
    <source>
        <dbReference type="EMBL" id="CAE4562221.1"/>
    </source>
</evidence>
<dbReference type="AlphaFoldDB" id="A0A7S4PUR1"/>
<accession>A0A7S4PUR1</accession>
<organism evidence="1">
    <name type="scientific">Alexandrium monilatum</name>
    <dbReference type="NCBI Taxonomy" id="311494"/>
    <lineage>
        <taxon>Eukaryota</taxon>
        <taxon>Sar</taxon>
        <taxon>Alveolata</taxon>
        <taxon>Dinophyceae</taxon>
        <taxon>Gonyaulacales</taxon>
        <taxon>Pyrocystaceae</taxon>
        <taxon>Alexandrium</taxon>
    </lineage>
</organism>